<keyword evidence="3" id="KW-1185">Reference proteome</keyword>
<evidence type="ECO:0000313" key="2">
    <source>
        <dbReference type="EMBL" id="MCY1144150.1"/>
    </source>
</evidence>
<feature type="domain" description="NACHT N-terminal Helical" evidence="1">
    <location>
        <begin position="3"/>
        <end position="167"/>
    </location>
</feature>
<protein>
    <recommendedName>
        <fullName evidence="1">NACHT N-terminal Helical domain-containing protein</fullName>
    </recommendedName>
</protein>
<dbReference type="RefSeq" id="WP_267568702.1">
    <property type="nucleotide sequence ID" value="NZ_JAPNTZ010000018.1"/>
</dbReference>
<proteinExistence type="predicted"/>
<dbReference type="Pfam" id="PF22738">
    <property type="entry name" value="NNH7"/>
    <property type="match status" value="1"/>
</dbReference>
<reference evidence="2" key="1">
    <citation type="submission" date="2022-11" db="EMBL/GenBank/DDBJ databases">
        <authorList>
            <person name="Somphong A."/>
            <person name="Phongsopitanun W."/>
        </authorList>
    </citation>
    <scope>NUCLEOTIDE SEQUENCE</scope>
    <source>
        <strain evidence="2">Pm04-4</strain>
    </source>
</reference>
<name>A0ABT4BF01_9ACTN</name>
<sequence length="183" mass="19892">MDQPLSYADAVALLRGPAERWADAFDKLSTTGMLGSLIHFPDVVGWFDARAEFARLTCAVARHLPQRWQGASGTERLTRLDAAHRLIVIAAYFEVLGESLPAEFGLSREESRTVADGPAAREGGAASAVLESALAPIPADQEHTALRAWYAALSERVLTFYRGTGGVGATCRDRTRDDRQDHP</sequence>
<comment type="caution">
    <text evidence="2">The sequence shown here is derived from an EMBL/GenBank/DDBJ whole genome shotgun (WGS) entry which is preliminary data.</text>
</comment>
<organism evidence="2 3">
    <name type="scientific">Paractinoplanes pyxinae</name>
    <dbReference type="NCBI Taxonomy" id="2997416"/>
    <lineage>
        <taxon>Bacteria</taxon>
        <taxon>Bacillati</taxon>
        <taxon>Actinomycetota</taxon>
        <taxon>Actinomycetes</taxon>
        <taxon>Micromonosporales</taxon>
        <taxon>Micromonosporaceae</taxon>
        <taxon>Paractinoplanes</taxon>
    </lineage>
</organism>
<dbReference type="EMBL" id="JAPNTZ010000018">
    <property type="protein sequence ID" value="MCY1144150.1"/>
    <property type="molecule type" value="Genomic_DNA"/>
</dbReference>
<evidence type="ECO:0000259" key="1">
    <source>
        <dbReference type="Pfam" id="PF22738"/>
    </source>
</evidence>
<dbReference type="Proteomes" id="UP001151002">
    <property type="component" value="Unassembled WGS sequence"/>
</dbReference>
<evidence type="ECO:0000313" key="3">
    <source>
        <dbReference type="Proteomes" id="UP001151002"/>
    </source>
</evidence>
<accession>A0ABT4BF01</accession>
<gene>
    <name evidence="2" type="ORF">OWR29_39675</name>
</gene>
<dbReference type="InterPro" id="IPR054567">
    <property type="entry name" value="NNH7"/>
</dbReference>